<evidence type="ECO:0000256" key="8">
    <source>
        <dbReference type="SAM" id="MobiDB-lite"/>
    </source>
</evidence>
<keyword evidence="3" id="KW-0227">DNA damage</keyword>
<evidence type="ECO:0000256" key="3">
    <source>
        <dbReference type="ARBA" id="ARBA00022763"/>
    </source>
</evidence>
<keyword evidence="4" id="KW-0805">Transcription regulation</keyword>
<evidence type="ECO:0000256" key="4">
    <source>
        <dbReference type="ARBA" id="ARBA00023015"/>
    </source>
</evidence>
<feature type="region of interest" description="Disordered" evidence="8">
    <location>
        <begin position="96"/>
        <end position="116"/>
    </location>
</feature>
<evidence type="ECO:0008006" key="11">
    <source>
        <dbReference type="Google" id="ProtNLM"/>
    </source>
</evidence>
<dbReference type="PANTHER" id="PTHR28580:SF1">
    <property type="entry name" value="GENERAL TRANSCRIPTION FACTOR IIH SUBUNIT 5"/>
    <property type="match status" value="1"/>
</dbReference>
<keyword evidence="7" id="KW-0539">Nucleus</keyword>
<dbReference type="InterPro" id="IPR009400">
    <property type="entry name" value="TFIIH_TTDA/Tfb5"/>
</dbReference>
<dbReference type="InterPro" id="IPR035935">
    <property type="entry name" value="TFB5-like_sf"/>
</dbReference>
<dbReference type="SMART" id="SM01395">
    <property type="entry name" value="Tbf5"/>
    <property type="match status" value="1"/>
</dbReference>
<comment type="subcellular location">
    <subcellularLocation>
        <location evidence="1">Nucleus</location>
    </subcellularLocation>
</comment>
<sequence>MSNLKEKLYLVGGRGRWRRGRRCGHRQRPRGGGARGRSRWIGSIGFGWSWSREVVGTWEPTRSFPPRVGNPQSGVNKYCSSSRPRLDRLDDTLANTRAETKTKRERSDQSNTYATSSIQKTKTNMANAIRGVFISCDAPMAEFVAMLNESMPESERFILSRLDDTHMYVLPQAAAMIRREITDFSKRNFSNNLRTRQQRKVTVKSNLKEA</sequence>
<evidence type="ECO:0000313" key="9">
    <source>
        <dbReference type="EMBL" id="KAG0516503.1"/>
    </source>
</evidence>
<evidence type="ECO:0000256" key="2">
    <source>
        <dbReference type="ARBA" id="ARBA00007470"/>
    </source>
</evidence>
<keyword evidence="6" id="KW-0234">DNA repair</keyword>
<comment type="similarity">
    <text evidence="2">Belongs to the TFB5 family.</text>
</comment>
<dbReference type="SUPFAM" id="SSF142897">
    <property type="entry name" value="TFB5-like"/>
    <property type="match status" value="1"/>
</dbReference>
<accession>A0A921Q7G5</accession>
<gene>
    <name evidence="9" type="ORF">BDA96_09G008700</name>
</gene>
<dbReference type="EMBL" id="CM027688">
    <property type="protein sequence ID" value="KAG0516503.1"/>
    <property type="molecule type" value="Genomic_DNA"/>
</dbReference>
<protein>
    <recommendedName>
        <fullName evidence="11">RNA polymerase II transcription factor B subunit 5</fullName>
    </recommendedName>
</protein>
<dbReference type="PANTHER" id="PTHR28580">
    <property type="entry name" value="GENERAL TRANSCRIPTION FACTOR IIH SUBUNIT 5"/>
    <property type="match status" value="1"/>
</dbReference>
<reference evidence="9" key="2">
    <citation type="submission" date="2020-10" db="EMBL/GenBank/DDBJ databases">
        <authorList>
            <person name="Cooper E.A."/>
            <person name="Brenton Z.W."/>
            <person name="Flinn B.S."/>
            <person name="Jenkins J."/>
            <person name="Shu S."/>
            <person name="Flowers D."/>
            <person name="Luo F."/>
            <person name="Wang Y."/>
            <person name="Xia P."/>
            <person name="Barry K."/>
            <person name="Daum C."/>
            <person name="Lipzen A."/>
            <person name="Yoshinaga Y."/>
            <person name="Schmutz J."/>
            <person name="Saski C."/>
            <person name="Vermerris W."/>
            <person name="Kresovich S."/>
        </authorList>
    </citation>
    <scope>NUCLEOTIDE SEQUENCE</scope>
</reference>
<organism evidence="9 10">
    <name type="scientific">Sorghum bicolor</name>
    <name type="common">Sorghum</name>
    <name type="synonym">Sorghum vulgare</name>
    <dbReference type="NCBI Taxonomy" id="4558"/>
    <lineage>
        <taxon>Eukaryota</taxon>
        <taxon>Viridiplantae</taxon>
        <taxon>Streptophyta</taxon>
        <taxon>Embryophyta</taxon>
        <taxon>Tracheophyta</taxon>
        <taxon>Spermatophyta</taxon>
        <taxon>Magnoliopsida</taxon>
        <taxon>Liliopsida</taxon>
        <taxon>Poales</taxon>
        <taxon>Poaceae</taxon>
        <taxon>PACMAD clade</taxon>
        <taxon>Panicoideae</taxon>
        <taxon>Andropogonodae</taxon>
        <taxon>Andropogoneae</taxon>
        <taxon>Sorghinae</taxon>
        <taxon>Sorghum</taxon>
    </lineage>
</organism>
<comment type="caution">
    <text evidence="9">The sequence shown here is derived from an EMBL/GenBank/DDBJ whole genome shotgun (WGS) entry which is preliminary data.</text>
</comment>
<feature type="compositionally biased region" description="Basic and acidic residues" evidence="8">
    <location>
        <begin position="98"/>
        <end position="108"/>
    </location>
</feature>
<evidence type="ECO:0000256" key="7">
    <source>
        <dbReference type="ARBA" id="ARBA00023242"/>
    </source>
</evidence>
<evidence type="ECO:0000313" key="10">
    <source>
        <dbReference type="Proteomes" id="UP000807115"/>
    </source>
</evidence>
<evidence type="ECO:0000256" key="1">
    <source>
        <dbReference type="ARBA" id="ARBA00004123"/>
    </source>
</evidence>
<dbReference type="Proteomes" id="UP000807115">
    <property type="component" value="Chromosome 9"/>
</dbReference>
<evidence type="ECO:0000256" key="6">
    <source>
        <dbReference type="ARBA" id="ARBA00023204"/>
    </source>
</evidence>
<dbReference type="AlphaFoldDB" id="A0A921Q7G5"/>
<proteinExistence type="inferred from homology"/>
<name>A0A921Q7G5_SORBI</name>
<dbReference type="GO" id="GO:0006367">
    <property type="term" value="P:transcription initiation at RNA polymerase II promoter"/>
    <property type="evidence" value="ECO:0007669"/>
    <property type="project" value="InterPro"/>
</dbReference>
<dbReference type="GO" id="GO:0006289">
    <property type="term" value="P:nucleotide-excision repair"/>
    <property type="evidence" value="ECO:0007669"/>
    <property type="project" value="InterPro"/>
</dbReference>
<dbReference type="Gene3D" id="3.30.70.1220">
    <property type="entry name" value="TFB5-like"/>
    <property type="match status" value="1"/>
</dbReference>
<dbReference type="Pfam" id="PF06331">
    <property type="entry name" value="Tfb5"/>
    <property type="match status" value="1"/>
</dbReference>
<keyword evidence="5" id="KW-0804">Transcription</keyword>
<dbReference type="GO" id="GO:0000439">
    <property type="term" value="C:transcription factor TFIIH core complex"/>
    <property type="evidence" value="ECO:0007669"/>
    <property type="project" value="InterPro"/>
</dbReference>
<evidence type="ECO:0000256" key="5">
    <source>
        <dbReference type="ARBA" id="ARBA00023163"/>
    </source>
</evidence>
<reference evidence="9" key="1">
    <citation type="journal article" date="2019" name="BMC Genomics">
        <title>A new reference genome for Sorghum bicolor reveals high levels of sequence similarity between sweet and grain genotypes: implications for the genetics of sugar metabolism.</title>
        <authorList>
            <person name="Cooper E.A."/>
            <person name="Brenton Z.W."/>
            <person name="Flinn B.S."/>
            <person name="Jenkins J."/>
            <person name="Shu S."/>
            <person name="Flowers D."/>
            <person name="Luo F."/>
            <person name="Wang Y."/>
            <person name="Xia P."/>
            <person name="Barry K."/>
            <person name="Daum C."/>
            <person name="Lipzen A."/>
            <person name="Yoshinaga Y."/>
            <person name="Schmutz J."/>
            <person name="Saski C."/>
            <person name="Vermerris W."/>
            <person name="Kresovich S."/>
        </authorList>
    </citation>
    <scope>NUCLEOTIDE SEQUENCE</scope>
</reference>